<dbReference type="Proteomes" id="UP001152797">
    <property type="component" value="Unassembled WGS sequence"/>
</dbReference>
<comment type="subcellular location">
    <subcellularLocation>
        <location evidence="1">Membrane</location>
        <topology evidence="1">Multi-pass membrane protein</topology>
    </subcellularLocation>
</comment>
<gene>
    <name evidence="6" type="ORF">C1SCF055_LOCUS36929</name>
</gene>
<evidence type="ECO:0008006" key="9">
    <source>
        <dbReference type="Google" id="ProtNLM"/>
    </source>
</evidence>
<reference evidence="7 8" key="2">
    <citation type="submission" date="2024-05" db="EMBL/GenBank/DDBJ databases">
        <authorList>
            <person name="Chen Y."/>
            <person name="Shah S."/>
            <person name="Dougan E. K."/>
            <person name="Thang M."/>
            <person name="Chan C."/>
        </authorList>
    </citation>
    <scope>NUCLEOTIDE SEQUENCE [LARGE SCALE GENOMIC DNA]</scope>
</reference>
<reference evidence="6" key="1">
    <citation type="submission" date="2022-10" db="EMBL/GenBank/DDBJ databases">
        <authorList>
            <person name="Chen Y."/>
            <person name="Dougan E. K."/>
            <person name="Chan C."/>
            <person name="Rhodes N."/>
            <person name="Thang M."/>
        </authorList>
    </citation>
    <scope>NUCLEOTIDE SEQUENCE</scope>
</reference>
<dbReference type="GO" id="GO:0016020">
    <property type="term" value="C:membrane"/>
    <property type="evidence" value="ECO:0007669"/>
    <property type="project" value="UniProtKB-SubCell"/>
</dbReference>
<keyword evidence="8" id="KW-1185">Reference proteome</keyword>
<evidence type="ECO:0000256" key="1">
    <source>
        <dbReference type="ARBA" id="ARBA00004141"/>
    </source>
</evidence>
<dbReference type="InterPro" id="IPR027359">
    <property type="entry name" value="Volt_channel_dom_sf"/>
</dbReference>
<name>A0A9P1GFR2_9DINO</name>
<evidence type="ECO:0000313" key="7">
    <source>
        <dbReference type="EMBL" id="CAL4799112.1"/>
    </source>
</evidence>
<dbReference type="EMBL" id="CAMXCT010005235">
    <property type="protein sequence ID" value="CAI4011800.1"/>
    <property type="molecule type" value="Genomic_DNA"/>
</dbReference>
<feature type="region of interest" description="Disordered" evidence="5">
    <location>
        <begin position="178"/>
        <end position="223"/>
    </location>
</feature>
<evidence type="ECO:0000256" key="2">
    <source>
        <dbReference type="ARBA" id="ARBA00022692"/>
    </source>
</evidence>
<evidence type="ECO:0000313" key="6">
    <source>
        <dbReference type="EMBL" id="CAI4011800.1"/>
    </source>
</evidence>
<evidence type="ECO:0000256" key="3">
    <source>
        <dbReference type="ARBA" id="ARBA00022989"/>
    </source>
</evidence>
<evidence type="ECO:0000256" key="5">
    <source>
        <dbReference type="SAM" id="MobiDB-lite"/>
    </source>
</evidence>
<accession>A0A9P1GFR2</accession>
<keyword evidence="2" id="KW-0812">Transmembrane</keyword>
<organism evidence="6">
    <name type="scientific">Cladocopium goreaui</name>
    <dbReference type="NCBI Taxonomy" id="2562237"/>
    <lineage>
        <taxon>Eukaryota</taxon>
        <taxon>Sar</taxon>
        <taxon>Alveolata</taxon>
        <taxon>Dinophyceae</taxon>
        <taxon>Suessiales</taxon>
        <taxon>Symbiodiniaceae</taxon>
        <taxon>Cladocopium</taxon>
    </lineage>
</organism>
<dbReference type="OrthoDB" id="443257at2759"/>
<keyword evidence="4" id="KW-0472">Membrane</keyword>
<dbReference type="Gene3D" id="1.20.120.350">
    <property type="entry name" value="Voltage-gated potassium channels. Chain C"/>
    <property type="match status" value="1"/>
</dbReference>
<evidence type="ECO:0000256" key="4">
    <source>
        <dbReference type="ARBA" id="ARBA00023136"/>
    </source>
</evidence>
<sequence length="658" mass="72970">FRQRRARALNPVGCAAGMSDGYRDRIQVPLDSLIGQLLELNKRQHEELKDVVELHRLELLASLEKPADAGIYHSYEFSLGSELDPGDLHAPSQGKQVALPFNADGLSSPPVAASNCNVDSLQPLSMVKCTQQPAAPADDSWNGLVTTPRTTEGRRVASLQVPPDVHLSAKACTAETASTADAFGTTDDSGAVEDKNTDEREDETAQGLKERPSSSAASRTNLDLETSHSAAANLKLSQERRNGCFDTCIGILVLLNAFVMVLDLECQGNEVGFASGIIGRNVWRGFEPAILVLEHCFAIAFLLELIYRVATEGRKYFKEAMNIFAPWRLYYVGEAKGNPGLSIGVAECYEDDLLCWRKRGPDAADLPSDTREGLYKRLDVPVAADDWVNNSQRERWVVLAGLGVASLAVLALARRRFSASSEQYEVLLDALNEMARRFFSVFQDLAGIAKTVRTKMQVSQILIPEETLREQLLRQCQVFEKLQQIQTEVAAQYNLSVEEIQRMQESHQDAEVQAYTTGFRSMMDEAMQGKSPVLPNVKIPDLLTKEMALKILELAQNKEAKEALGRVNAPRCSLKELGEVLNVSHRVAWQQALEEYSQVLGEHGSEVYHSVVALYEQRSDEFLAEKAQLEERHQKRMLCIFEPDGSGHVNVRHGMGKV</sequence>
<evidence type="ECO:0000313" key="8">
    <source>
        <dbReference type="Proteomes" id="UP001152797"/>
    </source>
</evidence>
<keyword evidence="3" id="KW-1133">Transmembrane helix</keyword>
<comment type="caution">
    <text evidence="6">The sequence shown here is derived from an EMBL/GenBank/DDBJ whole genome shotgun (WGS) entry which is preliminary data.</text>
</comment>
<dbReference type="EMBL" id="CAMXCT020005235">
    <property type="protein sequence ID" value="CAL1165175.1"/>
    <property type="molecule type" value="Genomic_DNA"/>
</dbReference>
<feature type="non-terminal residue" evidence="6">
    <location>
        <position position="1"/>
    </location>
</feature>
<feature type="compositionally biased region" description="Polar residues" evidence="5">
    <location>
        <begin position="213"/>
        <end position="223"/>
    </location>
</feature>
<protein>
    <recommendedName>
        <fullName evidence="9">Transmembrane protein</fullName>
    </recommendedName>
</protein>
<dbReference type="EMBL" id="CAMXCT030005235">
    <property type="protein sequence ID" value="CAL4799112.1"/>
    <property type="molecule type" value="Genomic_DNA"/>
</dbReference>
<proteinExistence type="predicted"/>
<dbReference type="AlphaFoldDB" id="A0A9P1GFR2"/>